<organism evidence="2 3">
    <name type="scientific">Hirsutella minnesotensis 3608</name>
    <dbReference type="NCBI Taxonomy" id="1043627"/>
    <lineage>
        <taxon>Eukaryota</taxon>
        <taxon>Fungi</taxon>
        <taxon>Dikarya</taxon>
        <taxon>Ascomycota</taxon>
        <taxon>Pezizomycotina</taxon>
        <taxon>Sordariomycetes</taxon>
        <taxon>Hypocreomycetidae</taxon>
        <taxon>Hypocreales</taxon>
        <taxon>Ophiocordycipitaceae</taxon>
        <taxon>Hirsutella</taxon>
    </lineage>
</organism>
<feature type="compositionally biased region" description="Low complexity" evidence="1">
    <location>
        <begin position="166"/>
        <end position="201"/>
    </location>
</feature>
<dbReference type="EMBL" id="KQ030510">
    <property type="protein sequence ID" value="KJZ76691.1"/>
    <property type="molecule type" value="Genomic_DNA"/>
</dbReference>
<sequence length="293" mass="31928">MSLQRALTTYRNRRNNDKASSDGQDGSILPRSTTTKKTATRLKISAPIQLIHTTNMLSYNAPDLPRATRSNSLSARSDDDSDSHTTVSTPPTSPDVAKNEPPSPEPNHLTSYFKQPSKTMTVSEEAPPVIPKRSPSHTKKNSFEALARSRSVSRLSRDSDMSCSRTVNSFSRSPSTSTRASSVSHTSSLSSKQVVPSTPAYSPSPSPVPAPATQSRQSSESHPFGQELASVNELAEEFISGSRLATIDEEQQYLDSRGLVKLSADDYKGAIQSISYTFFPELNRSMPMGAMWI</sequence>
<protein>
    <submittedName>
        <fullName evidence="2">Uncharacterized protein</fullName>
    </submittedName>
</protein>
<keyword evidence="3" id="KW-1185">Reference proteome</keyword>
<proteinExistence type="predicted"/>
<evidence type="ECO:0000313" key="3">
    <source>
        <dbReference type="Proteomes" id="UP000054481"/>
    </source>
</evidence>
<evidence type="ECO:0000313" key="2">
    <source>
        <dbReference type="EMBL" id="KJZ76691.1"/>
    </source>
</evidence>
<name>A0A0F7ZLU8_9HYPO</name>
<evidence type="ECO:0000256" key="1">
    <source>
        <dbReference type="SAM" id="MobiDB-lite"/>
    </source>
</evidence>
<dbReference type="OrthoDB" id="5419666at2759"/>
<reference evidence="2 3" key="1">
    <citation type="journal article" date="2014" name="Genome Biol. Evol.">
        <title>Comparative genomics and transcriptomics analyses reveal divergent lifestyle features of nematode endoparasitic fungus Hirsutella minnesotensis.</title>
        <authorList>
            <person name="Lai Y."/>
            <person name="Liu K."/>
            <person name="Zhang X."/>
            <person name="Zhang X."/>
            <person name="Li K."/>
            <person name="Wang N."/>
            <person name="Shu C."/>
            <person name="Wu Y."/>
            <person name="Wang C."/>
            <person name="Bushley K.E."/>
            <person name="Xiang M."/>
            <person name="Liu X."/>
        </authorList>
    </citation>
    <scope>NUCLEOTIDE SEQUENCE [LARGE SCALE GENOMIC DNA]</scope>
    <source>
        <strain evidence="2 3">3608</strain>
    </source>
</reference>
<feature type="region of interest" description="Disordered" evidence="1">
    <location>
        <begin position="1"/>
        <end position="39"/>
    </location>
</feature>
<feature type="compositionally biased region" description="Low complexity" evidence="1">
    <location>
        <begin position="84"/>
        <end position="96"/>
    </location>
</feature>
<accession>A0A0F7ZLU8</accession>
<feature type="compositionally biased region" description="Polar residues" evidence="1">
    <location>
        <begin position="108"/>
        <end position="122"/>
    </location>
</feature>
<dbReference type="AlphaFoldDB" id="A0A0F7ZLU8"/>
<dbReference type="Proteomes" id="UP000054481">
    <property type="component" value="Unassembled WGS sequence"/>
</dbReference>
<feature type="region of interest" description="Disordered" evidence="1">
    <location>
        <begin position="60"/>
        <end position="225"/>
    </location>
</feature>
<feature type="compositionally biased region" description="Polar residues" evidence="1">
    <location>
        <begin position="1"/>
        <end position="10"/>
    </location>
</feature>
<gene>
    <name evidence="2" type="ORF">HIM_04027</name>
</gene>